<proteinExistence type="predicted"/>
<gene>
    <name evidence="3" type="ORF">D3P06_08610</name>
</gene>
<evidence type="ECO:0000259" key="2">
    <source>
        <dbReference type="Pfam" id="PF07007"/>
    </source>
</evidence>
<accession>A0A418ZWU7</accession>
<reference evidence="3 4" key="1">
    <citation type="submission" date="2018-09" db="EMBL/GenBank/DDBJ databases">
        <title>Paracoccus onubensis nov. sp. a moderate halophilic bacterium isolated from Gruta de las Maravillas (Aracena, Spain).</title>
        <authorList>
            <person name="Jurado V."/>
            <person name="Gutierrez-Patricio S."/>
            <person name="Gonzalez-Pimentel J.L."/>
            <person name="Laiz L."/>
            <person name="Saiz-Jimenez C."/>
        </authorList>
    </citation>
    <scope>NUCLEOTIDE SEQUENCE [LARGE SCALE GENOMIC DNA]</scope>
    <source>
        <strain evidence="3 4">DSM 19484</strain>
    </source>
</reference>
<keyword evidence="1" id="KW-0732">Signal</keyword>
<feature type="domain" description="Lysozyme inhibitor LprI-like N-terminal" evidence="2">
    <location>
        <begin position="46"/>
        <end position="149"/>
    </location>
</feature>
<feature type="chain" id="PRO_5019366622" evidence="1">
    <location>
        <begin position="17"/>
        <end position="160"/>
    </location>
</feature>
<dbReference type="EMBL" id="QZEV01000034">
    <property type="protein sequence ID" value="RJL04957.1"/>
    <property type="molecule type" value="Genomic_DNA"/>
</dbReference>
<keyword evidence="4" id="KW-1185">Reference proteome</keyword>
<organism evidence="3 4">
    <name type="scientific">Paracoccus aestuarii</name>
    <dbReference type="NCBI Taxonomy" id="453842"/>
    <lineage>
        <taxon>Bacteria</taxon>
        <taxon>Pseudomonadati</taxon>
        <taxon>Pseudomonadota</taxon>
        <taxon>Alphaproteobacteria</taxon>
        <taxon>Rhodobacterales</taxon>
        <taxon>Paracoccaceae</taxon>
        <taxon>Paracoccus</taxon>
    </lineage>
</organism>
<dbReference type="InterPro" id="IPR009739">
    <property type="entry name" value="LprI-like_N"/>
</dbReference>
<dbReference type="OrthoDB" id="7340239at2"/>
<dbReference type="Proteomes" id="UP000285530">
    <property type="component" value="Unassembled WGS sequence"/>
</dbReference>
<evidence type="ECO:0000313" key="3">
    <source>
        <dbReference type="EMBL" id="RJL04957.1"/>
    </source>
</evidence>
<feature type="signal peptide" evidence="1">
    <location>
        <begin position="1"/>
        <end position="16"/>
    </location>
</feature>
<dbReference type="RefSeq" id="WP_119886180.1">
    <property type="nucleotide sequence ID" value="NZ_CP067169.1"/>
</dbReference>
<dbReference type="Pfam" id="PF07007">
    <property type="entry name" value="LprI"/>
    <property type="match status" value="1"/>
</dbReference>
<name>A0A418ZWU7_9RHOB</name>
<protein>
    <submittedName>
        <fullName evidence="3">DUF1311 domain-containing protein</fullName>
    </submittedName>
</protein>
<dbReference type="Gene3D" id="1.20.1270.180">
    <property type="match status" value="1"/>
</dbReference>
<evidence type="ECO:0000256" key="1">
    <source>
        <dbReference type="SAM" id="SignalP"/>
    </source>
</evidence>
<sequence>MRALLALALMAAPAWAQDPPPFDPAPVLACLEEDGQDCPGLAAAACMEGPGGSSTYGMSYCLGQELDFWDARLNEAYGRVGEQADAADAEQDRLGYQAPQQRPALRDMQRAWIALRDASCSYEASRWGGGTGAGPAYAECALSLTARQAMLLDGYLREGP</sequence>
<dbReference type="AlphaFoldDB" id="A0A418ZWU7"/>
<comment type="caution">
    <text evidence="3">The sequence shown here is derived from an EMBL/GenBank/DDBJ whole genome shotgun (WGS) entry which is preliminary data.</text>
</comment>
<evidence type="ECO:0000313" key="4">
    <source>
        <dbReference type="Proteomes" id="UP000285530"/>
    </source>
</evidence>